<dbReference type="PANTHER" id="PTHR13501:SF8">
    <property type="entry name" value="LARGE RIBOSOMAL SUBUNIT PROTEIN UL22M"/>
    <property type="match status" value="1"/>
</dbReference>
<keyword evidence="5 7" id="KW-0687">Ribonucleoprotein</keyword>
<proteinExistence type="inferred from homology"/>
<gene>
    <name evidence="7" type="primary">rplV</name>
    <name evidence="11" type="ORF">US62_C0008G0034</name>
</gene>
<keyword evidence="4 7" id="KW-0689">Ribosomal protein</keyword>
<name>A0A0G0I4I9_9BACT</name>
<reference evidence="11 12" key="1">
    <citation type="journal article" date="2015" name="Nature">
        <title>rRNA introns, odd ribosomes, and small enigmatic genomes across a large radiation of phyla.</title>
        <authorList>
            <person name="Brown C.T."/>
            <person name="Hug L.A."/>
            <person name="Thomas B.C."/>
            <person name="Sharon I."/>
            <person name="Castelle C.J."/>
            <person name="Singh A."/>
            <person name="Wilkins M.J."/>
            <person name="Williams K.H."/>
            <person name="Banfield J.F."/>
        </authorList>
    </citation>
    <scope>NUCLEOTIDE SEQUENCE [LARGE SCALE GENOMIC DNA]</scope>
</reference>
<dbReference type="Gene3D" id="3.90.470.10">
    <property type="entry name" value="Ribosomal protein L22/L17"/>
    <property type="match status" value="1"/>
</dbReference>
<dbReference type="GO" id="GO:0003735">
    <property type="term" value="F:structural constituent of ribosome"/>
    <property type="evidence" value="ECO:0007669"/>
    <property type="project" value="InterPro"/>
</dbReference>
<dbReference type="InterPro" id="IPR047867">
    <property type="entry name" value="Ribosomal_uL22_bac/org-type"/>
</dbReference>
<evidence type="ECO:0000313" key="11">
    <source>
        <dbReference type="EMBL" id="KKQ45880.1"/>
    </source>
</evidence>
<comment type="subunit">
    <text evidence="7 9">Part of the 50S ribosomal subunit.</text>
</comment>
<evidence type="ECO:0000256" key="5">
    <source>
        <dbReference type="ARBA" id="ARBA00023274"/>
    </source>
</evidence>
<dbReference type="SUPFAM" id="SSF54843">
    <property type="entry name" value="Ribosomal protein L22"/>
    <property type="match status" value="1"/>
</dbReference>
<evidence type="ECO:0000256" key="4">
    <source>
        <dbReference type="ARBA" id="ARBA00022980"/>
    </source>
</evidence>
<comment type="caution">
    <text evidence="11">The sequence shown here is derived from an EMBL/GenBank/DDBJ whole genome shotgun (WGS) entry which is preliminary data.</text>
</comment>
<dbReference type="HAMAP" id="MF_01331_B">
    <property type="entry name" value="Ribosomal_uL22_B"/>
    <property type="match status" value="1"/>
</dbReference>
<evidence type="ECO:0000256" key="10">
    <source>
        <dbReference type="RuleBase" id="RU004008"/>
    </source>
</evidence>
<dbReference type="GO" id="GO:0006412">
    <property type="term" value="P:translation"/>
    <property type="evidence" value="ECO:0007669"/>
    <property type="project" value="UniProtKB-UniRule"/>
</dbReference>
<dbReference type="CDD" id="cd00336">
    <property type="entry name" value="Ribosomal_L22"/>
    <property type="match status" value="1"/>
</dbReference>
<dbReference type="PANTHER" id="PTHR13501">
    <property type="entry name" value="CHLOROPLAST 50S RIBOSOMAL PROTEIN L22-RELATED"/>
    <property type="match status" value="1"/>
</dbReference>
<comment type="function">
    <text evidence="7 10">This protein binds specifically to 23S rRNA; its binding is stimulated by other ribosomal proteins, e.g., L4, L17, and L20. It is important during the early stages of 50S assembly. It makes multiple contacts with different domains of the 23S rRNA in the assembled 50S subunit and ribosome.</text>
</comment>
<evidence type="ECO:0000256" key="7">
    <source>
        <dbReference type="HAMAP-Rule" id="MF_01331"/>
    </source>
</evidence>
<organism evidence="11 12">
    <name type="scientific">Candidatus Woesebacteria bacterium GW2011_GWA1_37_8</name>
    <dbReference type="NCBI Taxonomy" id="1618546"/>
    <lineage>
        <taxon>Bacteria</taxon>
        <taxon>Candidatus Woeseibacteriota</taxon>
    </lineage>
</organism>
<comment type="function">
    <text evidence="7">The globular domain of the protein is located near the polypeptide exit tunnel on the outside of the subunit, while an extended beta-hairpin is found that lines the wall of the exit tunnel in the center of the 70S ribosome.</text>
</comment>
<protein>
    <recommendedName>
        <fullName evidence="6 7">Large ribosomal subunit protein uL22</fullName>
    </recommendedName>
</protein>
<evidence type="ECO:0000256" key="6">
    <source>
        <dbReference type="ARBA" id="ARBA00035207"/>
    </source>
</evidence>
<evidence type="ECO:0000256" key="9">
    <source>
        <dbReference type="RuleBase" id="RU004006"/>
    </source>
</evidence>
<keyword evidence="2 7" id="KW-0699">rRNA-binding</keyword>
<dbReference type="GO" id="GO:0019843">
    <property type="term" value="F:rRNA binding"/>
    <property type="evidence" value="ECO:0007669"/>
    <property type="project" value="UniProtKB-UniRule"/>
</dbReference>
<dbReference type="InterPro" id="IPR001063">
    <property type="entry name" value="Ribosomal_uL22"/>
</dbReference>
<dbReference type="NCBIfam" id="TIGR01044">
    <property type="entry name" value="rplV_bact"/>
    <property type="match status" value="1"/>
</dbReference>
<sequence>MEYISTQKFIVTSPRKLREVVAMIKKLKPMDAVERLPFTNKRAADPLLKVVKSAIANAKQKNVNPEDLVFSEIQIGEGPRLKRFRAGSRGRAKPYKRRMSHIRVVLKVVEAVKSQVKVEKTEVVKNGDNVKSENKVKKIKNKK</sequence>
<evidence type="ECO:0000256" key="8">
    <source>
        <dbReference type="RuleBase" id="RU004005"/>
    </source>
</evidence>
<dbReference type="Proteomes" id="UP000034603">
    <property type="component" value="Unassembled WGS sequence"/>
</dbReference>
<accession>A0A0G0I4I9</accession>
<keyword evidence="3 7" id="KW-0694">RNA-binding</keyword>
<evidence type="ECO:0000256" key="1">
    <source>
        <dbReference type="ARBA" id="ARBA00009451"/>
    </source>
</evidence>
<comment type="similarity">
    <text evidence="1 7 8">Belongs to the universal ribosomal protein uL22 family.</text>
</comment>
<evidence type="ECO:0000256" key="2">
    <source>
        <dbReference type="ARBA" id="ARBA00022730"/>
    </source>
</evidence>
<dbReference type="InterPro" id="IPR005727">
    <property type="entry name" value="Ribosomal_uL22_bac/chlpt-type"/>
</dbReference>
<dbReference type="EMBL" id="LBTR01000008">
    <property type="protein sequence ID" value="KKQ45880.1"/>
    <property type="molecule type" value="Genomic_DNA"/>
</dbReference>
<dbReference type="GO" id="GO:0015934">
    <property type="term" value="C:large ribosomal subunit"/>
    <property type="evidence" value="ECO:0007669"/>
    <property type="project" value="InterPro"/>
</dbReference>
<dbReference type="InterPro" id="IPR036394">
    <property type="entry name" value="Ribosomal_uL22_sf"/>
</dbReference>
<dbReference type="Pfam" id="PF00237">
    <property type="entry name" value="Ribosomal_L22"/>
    <property type="match status" value="1"/>
</dbReference>
<dbReference type="AlphaFoldDB" id="A0A0G0I4I9"/>
<evidence type="ECO:0000313" key="12">
    <source>
        <dbReference type="Proteomes" id="UP000034603"/>
    </source>
</evidence>
<evidence type="ECO:0000256" key="3">
    <source>
        <dbReference type="ARBA" id="ARBA00022884"/>
    </source>
</evidence>